<accession>A0A7M5XFG0</accession>
<dbReference type="InterPro" id="IPR008979">
    <property type="entry name" value="Galactose-bd-like_sf"/>
</dbReference>
<feature type="compositionally biased region" description="Acidic residues" evidence="5">
    <location>
        <begin position="3360"/>
        <end position="3388"/>
    </location>
</feature>
<dbReference type="PROSITE" id="PS51284">
    <property type="entry name" value="DOC"/>
    <property type="match status" value="1"/>
</dbReference>
<feature type="compositionally biased region" description="Low complexity" evidence="5">
    <location>
        <begin position="2689"/>
        <end position="2704"/>
    </location>
</feature>
<feature type="compositionally biased region" description="Polar residues" evidence="5">
    <location>
        <begin position="2217"/>
        <end position="2230"/>
    </location>
</feature>
<dbReference type="Pfam" id="PF03256">
    <property type="entry name" value="ANAPC10"/>
    <property type="match status" value="1"/>
</dbReference>
<feature type="compositionally biased region" description="Basic and acidic residues" evidence="5">
    <location>
        <begin position="2057"/>
        <end position="2069"/>
    </location>
</feature>
<dbReference type="InterPro" id="IPR040099">
    <property type="entry name" value="ZZEF1"/>
</dbReference>
<feature type="domain" description="ZZ-type" evidence="6">
    <location>
        <begin position="1699"/>
        <end position="1754"/>
    </location>
</feature>
<dbReference type="Gene3D" id="3.30.60.90">
    <property type="match status" value="2"/>
</dbReference>
<dbReference type="InterPro" id="IPR000433">
    <property type="entry name" value="Znf_ZZ"/>
</dbReference>
<dbReference type="InterPro" id="IPR004939">
    <property type="entry name" value="APC_su10/DOC_dom"/>
</dbReference>
<feature type="region of interest" description="Disordered" evidence="5">
    <location>
        <begin position="1955"/>
        <end position="1979"/>
    </location>
</feature>
<dbReference type="InterPro" id="IPR043145">
    <property type="entry name" value="Znf_ZZ_sf"/>
</dbReference>
<feature type="domain" description="ZZ-type" evidence="6">
    <location>
        <begin position="1748"/>
        <end position="1804"/>
    </location>
</feature>
<proteinExistence type="predicted"/>
<feature type="compositionally biased region" description="Acidic residues" evidence="5">
    <location>
        <begin position="1998"/>
        <end position="2008"/>
    </location>
</feature>
<feature type="compositionally biased region" description="Polar residues" evidence="5">
    <location>
        <begin position="2705"/>
        <end position="2715"/>
    </location>
</feature>
<reference evidence="9" key="1">
    <citation type="submission" date="2021-01" db="UniProtKB">
        <authorList>
            <consortium name="EnsemblMetazoa"/>
        </authorList>
    </citation>
    <scope>IDENTIFICATION</scope>
</reference>
<keyword evidence="3" id="KW-0862">Zinc</keyword>
<feature type="domain" description="EF-hand" evidence="7">
    <location>
        <begin position="98"/>
        <end position="133"/>
    </location>
</feature>
<dbReference type="Proteomes" id="UP000594262">
    <property type="component" value="Unplaced"/>
</dbReference>
<feature type="compositionally biased region" description="Basic and acidic residues" evidence="5">
    <location>
        <begin position="2207"/>
        <end position="2216"/>
    </location>
</feature>
<feature type="domain" description="DOC" evidence="8">
    <location>
        <begin position="217"/>
        <end position="396"/>
    </location>
</feature>
<dbReference type="EnsemblMetazoa" id="CLYHEMT022106.1">
    <property type="protein sequence ID" value="CLYHEMP022106.1"/>
    <property type="gene ID" value="CLYHEMG022106"/>
</dbReference>
<feature type="compositionally biased region" description="Polar residues" evidence="5">
    <location>
        <begin position="2679"/>
        <end position="2688"/>
    </location>
</feature>
<dbReference type="SUPFAM" id="SSF48371">
    <property type="entry name" value="ARM repeat"/>
    <property type="match status" value="1"/>
</dbReference>
<dbReference type="Gene3D" id="2.60.120.260">
    <property type="entry name" value="Galactose-binding domain-like"/>
    <property type="match status" value="1"/>
</dbReference>
<evidence type="ECO:0000256" key="4">
    <source>
        <dbReference type="PROSITE-ProRule" id="PRU00228"/>
    </source>
</evidence>
<dbReference type="SUPFAM" id="SSF57850">
    <property type="entry name" value="RING/U-box"/>
    <property type="match status" value="2"/>
</dbReference>
<dbReference type="SUPFAM" id="SSF49785">
    <property type="entry name" value="Galactose-binding domain-like"/>
    <property type="match status" value="1"/>
</dbReference>
<feature type="region of interest" description="Disordered" evidence="5">
    <location>
        <begin position="1"/>
        <end position="25"/>
    </location>
</feature>
<dbReference type="Pfam" id="PF00569">
    <property type="entry name" value="ZZ"/>
    <property type="match status" value="2"/>
</dbReference>
<keyword evidence="10" id="KW-1185">Reference proteome</keyword>
<evidence type="ECO:0000313" key="9">
    <source>
        <dbReference type="EnsemblMetazoa" id="CLYHEMP022106.1"/>
    </source>
</evidence>
<feature type="compositionally biased region" description="Polar residues" evidence="5">
    <location>
        <begin position="1"/>
        <end position="10"/>
    </location>
</feature>
<evidence type="ECO:0000259" key="8">
    <source>
        <dbReference type="PROSITE" id="PS51284"/>
    </source>
</evidence>
<feature type="region of interest" description="Disordered" evidence="5">
    <location>
        <begin position="3302"/>
        <end position="3388"/>
    </location>
</feature>
<keyword evidence="1" id="KW-0479">Metal-binding</keyword>
<evidence type="ECO:0000256" key="5">
    <source>
        <dbReference type="SAM" id="MobiDB-lite"/>
    </source>
</evidence>
<evidence type="ECO:0008006" key="11">
    <source>
        <dbReference type="Google" id="ProtNLM"/>
    </source>
</evidence>
<feature type="compositionally biased region" description="Basic and acidic residues" evidence="5">
    <location>
        <begin position="2231"/>
        <end position="2254"/>
    </location>
</feature>
<dbReference type="PROSITE" id="PS50222">
    <property type="entry name" value="EF_HAND_2"/>
    <property type="match status" value="1"/>
</dbReference>
<dbReference type="InterPro" id="IPR016024">
    <property type="entry name" value="ARM-type_fold"/>
</dbReference>
<keyword evidence="2 4" id="KW-0863">Zinc-finger</keyword>
<dbReference type="PROSITE" id="PS50135">
    <property type="entry name" value="ZF_ZZ_2"/>
    <property type="match status" value="2"/>
</dbReference>
<protein>
    <recommendedName>
        <fullName evidence="11">Zinc finger ZZ-type and EF-hand domain-containing protein 1</fullName>
    </recommendedName>
</protein>
<dbReference type="PROSITE" id="PS01357">
    <property type="entry name" value="ZF_ZZ_1"/>
    <property type="match status" value="1"/>
</dbReference>
<dbReference type="GO" id="GO:0008270">
    <property type="term" value="F:zinc ion binding"/>
    <property type="evidence" value="ECO:0007669"/>
    <property type="project" value="UniProtKB-KW"/>
</dbReference>
<feature type="compositionally biased region" description="Basic and acidic residues" evidence="5">
    <location>
        <begin position="2027"/>
        <end position="2038"/>
    </location>
</feature>
<dbReference type="PANTHER" id="PTHR22772">
    <property type="entry name" value="NOVEL ZZ TYPE ZINC FINGER DOMAIN CONTAINING PROTEIN"/>
    <property type="match status" value="1"/>
</dbReference>
<feature type="region of interest" description="Disordered" evidence="5">
    <location>
        <begin position="1994"/>
        <end position="2330"/>
    </location>
</feature>
<organism evidence="9 10">
    <name type="scientific">Clytia hemisphaerica</name>
    <dbReference type="NCBI Taxonomy" id="252671"/>
    <lineage>
        <taxon>Eukaryota</taxon>
        <taxon>Metazoa</taxon>
        <taxon>Cnidaria</taxon>
        <taxon>Hydrozoa</taxon>
        <taxon>Hydroidolina</taxon>
        <taxon>Leptothecata</taxon>
        <taxon>Obeliida</taxon>
        <taxon>Clytiidae</taxon>
        <taxon>Clytia</taxon>
    </lineage>
</organism>
<dbReference type="GO" id="GO:0005509">
    <property type="term" value="F:calcium ion binding"/>
    <property type="evidence" value="ECO:0007669"/>
    <property type="project" value="InterPro"/>
</dbReference>
<dbReference type="SMART" id="SM01337">
    <property type="entry name" value="APC10"/>
    <property type="match status" value="1"/>
</dbReference>
<feature type="compositionally biased region" description="Low complexity" evidence="5">
    <location>
        <begin position="1955"/>
        <end position="1969"/>
    </location>
</feature>
<dbReference type="CDD" id="cd02249">
    <property type="entry name" value="ZZ"/>
    <property type="match status" value="1"/>
</dbReference>
<dbReference type="OrthoDB" id="6020050at2759"/>
<feature type="compositionally biased region" description="Basic and acidic residues" evidence="5">
    <location>
        <begin position="2287"/>
        <end position="2330"/>
    </location>
</feature>
<feature type="compositionally biased region" description="Low complexity" evidence="5">
    <location>
        <begin position="2747"/>
        <end position="2766"/>
    </location>
</feature>
<dbReference type="PANTHER" id="PTHR22772:SF4">
    <property type="entry name" value="ZINC FINGER ZZ-TYPE AND EF-HAND DOMAIN-CONTAINING PROTEIN 1"/>
    <property type="match status" value="1"/>
</dbReference>
<evidence type="ECO:0000256" key="1">
    <source>
        <dbReference type="ARBA" id="ARBA00022723"/>
    </source>
</evidence>
<evidence type="ECO:0000259" key="7">
    <source>
        <dbReference type="PROSITE" id="PS50222"/>
    </source>
</evidence>
<evidence type="ECO:0000256" key="3">
    <source>
        <dbReference type="ARBA" id="ARBA00022833"/>
    </source>
</evidence>
<dbReference type="SMART" id="SM00291">
    <property type="entry name" value="ZnF_ZZ"/>
    <property type="match status" value="2"/>
</dbReference>
<feature type="region of interest" description="Disordered" evidence="5">
    <location>
        <begin position="2679"/>
        <end position="2775"/>
    </location>
</feature>
<evidence type="ECO:0000313" key="10">
    <source>
        <dbReference type="Proteomes" id="UP000594262"/>
    </source>
</evidence>
<sequence>MGNSGSAANSENEDEETSKESIEDSGKEIGDIAVLDLTVLFEPKQLRLVAGKIKEDTTVSPLQQHHNALIRWLEERHARGAETVTVMQFVDSFSNKGVSKEVATAIFQQFDTEGEGVVDLDYLHEMLDLSSRSVSGFSGVRSDLQAVNSILQDCSLAPGFVDAFTSGKTVQINHGKRLFKFLSRNRALHVSIPVPALRGFITSTEMRLKVLHAHLVALKEKADSKKQEPPLQADEILKPINRCFTSAEVSSNRNDASKLIDNDNGTYWQSDGPARSHWVRLTIPANVVIKQLSMYVVASDQSYMPHHVVVHGGKDESNLRELNDVRIPNHITGDFTLLENLKVPYQVIQIAIKRCHSDGCDTRIRQVKAVGYRVVKSKGVSIMDATAMWYLSVLASTAQASLPVAPHLRDSIIQHTKISLSHMSPLSLSATSTEKPGFLSRNVMEQMEQFLHTIICLDEGPTGEELIVLLEFAMARGSLGSILDALKLLLEKIKEDYPAVSLLRTLTETEEKAVRKHGQKLPIMILSCDGGARDSSTSPSNVLSDNWKTDTYFTATGKTKFNIAFGLKSNNLLMVTRVYMKLSKGVNAPKGGMVFIFDSENIKDEDEGTMFQPLEEYSSWTEEDYKKMKDKPKSKLSVYDPVAFFNVDKDWADVDVVIDRLKTGSCVVIKFLGARQENAERLGIIGINVIGYEQNEDMLIQNGYLDIYNQGLPADEDAILPGPAVFIRCLKFLQVMSKDAVNLKFQSAKDMMSTEKDATIDIYDVTMEQVWKVYNLICQSDMKEEERNLCSEMLLNLFHIALPYLKPSAQRLRESRKLMSKGKKVNVDKLEMEVVQFSASVFQSLCDIVDNQPKTRGVHKIARSIILDGAEVFFPDAEARRAHLLSLVEKVMEESKAVSLSYTFESLCRFFSNKDASGLLGLPEYLPQESFHPESVVHVMMTLVSVAYRECVAQAKEQSNVFAPSNIVLLLCAMQKSLLAWCHIQCNNDVTRHIATNILLQYVEMVSQKSIDALKTLQEAENKIKAVDNLEYTFVSIGMRQLILFLNLFSKIEIDSVLLLRHLQPLATLLNNISKLLPELFTNGNGLENAQKQDDTTLREWEMESEHEYENNMNFTKVFNCPGCTSFRVEFSPQCQTERKYDYLEFTDSTGRKRRFDQSVGTEKWPLIVDFDAGQRLHFLFHSDGSNTAWGYKFKVSAIGSPDVAVTWICDLQLLLARCFGIFCSISLDCKKAVGKKDSDTEEKEDERALLHSELWGSLFRGGYMVGKLERSLSGFHRTSPADSAVNSFLGEISSTSEHPEDKSEKSKNFLTKCKELYSGQKLGGGELMENAVNAVFAALIWHTQELREIVASFASENPPKDIPSTIIQAYNAAETIRRPLLENRQKLLIQLDDATNENVKEKIDPDTPIVSCREKALFLLKFAGLSKFASRKQSTHGIERRHSILNRQPKTIQRQESVEQRKISYSHLDESSEKYPSFPLILDFVTNVSLSHSKIHDLLQLRCKYARTIAKVYTFAAEYIDRMCEVDQPKVPALLFLQNMLASQDSFPQHYAEYLNGCGLEIEALVRNSFYNFIRKLAEIVGSTMHVEDISLSSPIHKRSQAYFLHFMDVEWKSYDYHFITELNLPFLLINSMKGPAAPSKEAEEENELRMYERHQKYFKEAKKMGINEWCNLHRQQAPFEKQRDINLFIARYSSDLDVVITCDGCQEKIKGSRFRCLECADMDLCSTCYRKESKPQGHIDSHDVIDLRFTCDNCQAFIIETRIHCNECSDFDLCLGCYTNERYPDTHNSNHSISKSHLIPGGLLQKHKATSERFFTSYIHHHSWLQFSALALSLSESLQNKKGIEVEYVKHAIDLLLECLYKLVDSLLQTAEANASLQQLQNPNANIDTIESFQKISKVKFEDVENVIIRVSDVSEDVPSITGIPAPTEPLESKTLIGTLSDPSSEPVIVKSVTNNDSATSNTSNETEYFSVTSQDLEEDQMLTRSNEMLPMPALEESDNENEDEDLSQRSDFENIGIDEVDDEPVSKKENVEKLNCDGSALKTEGSGESSGSAKTEDPAKDSESKVVEMTGGADIEAGDVKSITVENHSSIVVIDSPEKGGSGTRLDSGLGKDGENKDSSTSLKIDPSVPEPGLVLKDNATDSANEGQAGPLSDQNTSEPSKAKDDIPAKDSVTETPQGNALDATKDSTLSTDSEAETQIIDQTDSKDTEPNKSGESSTDGGQTSIDSTKETKVEDKIEPEASSSEPKEPGSEPSTTDGLIKESLDWSAMEKAAEEALDNFYSGEDKSKETNTEGEDKDKENDNENKDSVDKDRTKGDEKTSDLKDDLLDDEANNRAWMQEKLLGLIAAIIPSSNASQQTFEHKSFSEFISRKLLPAIFTILKDPTSSVKLRLVTLGVLTKTLHCFGPEVADAGVLYSSKLEDGSTMADDQEKKEESQPGSITAVYLFNLGAECFKNSDLETASGVDNVLRSLWRNTKWSESLSLQANKTLEELSTNSQDPSLLSLFSLMFLAGFPDTYRQGSLAHAKKGGDEIQKVVVLNYSPEQTSVNAVNFKNRKKVTFKEHTMEPIVFFHNCINGDRLPLLLDVMQKMFQSNKGQSMSVERMWVLGLISKALLNILKNGLDSENMLKIVRSGIIPYIVNLSCQGTGFSNQWLLRDLEVLSWKLYKTSRSEVTTISPQSQSVTPSKTPLTPSTPPSKTDLNTSTASKDGQLTPGAEGSDQEGVSAETPTTTATETEEGATDDTATGESTEEGAAASTAAAVDDDKKKPIEDLDTETQLCMERIHEALGASYPILRALYEHYGQNREVMLEEVQRRFDGVTIRVSDELRDLAKTWEADGVVAEKKEEGEEEFVMPVDSSTDVGILKFQPQTVEFKDLRAKPEGGENPNKLISSITEAEINETMLRQKRSKSGELLKKELEISNRENPRDFAKKLNHAVAVGYARHLVGWLFASWPSTENILPNLLDNIVPHNIVGLLDLIQSVESKQHFQKVVHNFIRCCNKQLVQPLALSAVQCMGEVRLASETRESDHKYKNNSKVEDKVHIPGATSLFIKFDERCSTEHNCDELLISSSSNYTQNRRTFSGSTDWHDFEMPGDTVYYRFTSDSSNYDWGWKFTVTGGQLGRFETGCTILSALLAQDLQFARRLPLKQLWSWLIVVTCNQVGQQRLMATGLLLRILQIAAGDSYLFGENSEPTPEKNRPNLSLLRPLWSLYTTSIESDTGTSLALISPVIRGLSELFLVVENVAQDWGVADDLVAGLATDQKLKNCFTKIVKNIAAIGLAIGIPNKAFDMIQKAKEKPPSPLPNEIDQTKSSQNKPGELRITTGDSDALENEDEDEDVVDDHWMDAGMNEAWGDSDDNSDTDTDEDEDDDDDDEEDDSDVN</sequence>
<feature type="compositionally biased region" description="Basic and acidic residues" evidence="5">
    <location>
        <begin position="2164"/>
        <end position="2176"/>
    </location>
</feature>
<evidence type="ECO:0000259" key="6">
    <source>
        <dbReference type="PROSITE" id="PS50135"/>
    </source>
</evidence>
<name>A0A7M5XFG0_9CNID</name>
<dbReference type="InterPro" id="IPR002048">
    <property type="entry name" value="EF_hand_dom"/>
</dbReference>
<feature type="compositionally biased region" description="Acidic residues" evidence="5">
    <location>
        <begin position="3334"/>
        <end position="3346"/>
    </location>
</feature>
<evidence type="ECO:0000256" key="2">
    <source>
        <dbReference type="ARBA" id="ARBA00022771"/>
    </source>
</evidence>